<dbReference type="GO" id="GO:0003887">
    <property type="term" value="F:DNA-directed DNA polymerase activity"/>
    <property type="evidence" value="ECO:0007669"/>
    <property type="project" value="UniProtKB-EC"/>
</dbReference>
<evidence type="ECO:0000313" key="1">
    <source>
        <dbReference type="EMBL" id="VFP83353.1"/>
    </source>
</evidence>
<dbReference type="GO" id="GO:0032298">
    <property type="term" value="P:positive regulation of DNA-templated DNA replication initiation"/>
    <property type="evidence" value="ECO:0007669"/>
    <property type="project" value="TreeGrafter"/>
</dbReference>
<protein>
    <submittedName>
        <fullName evidence="1">DNA polymerase III subunit chi</fullName>
        <ecNumber evidence="1">2.7.7.7</ecNumber>
    </submittedName>
</protein>
<dbReference type="InterPro" id="IPR036768">
    <property type="entry name" value="PolIII_chi_sf"/>
</dbReference>
<dbReference type="OrthoDB" id="5297568at2"/>
<dbReference type="RefSeq" id="WP_157988691.1">
    <property type="nucleotide sequence ID" value="NZ_LR217715.1"/>
</dbReference>
<keyword evidence="1" id="KW-0808">Transferase</keyword>
<dbReference type="SUPFAM" id="SSF102400">
    <property type="entry name" value="DNA polymerase III chi subunit"/>
    <property type="match status" value="1"/>
</dbReference>
<name>A0A451DAI1_9GAMM</name>
<dbReference type="Proteomes" id="UP000294368">
    <property type="component" value="Chromosome"/>
</dbReference>
<dbReference type="InterPro" id="IPR007459">
    <property type="entry name" value="DNA_pol3_chi"/>
</dbReference>
<evidence type="ECO:0000313" key="2">
    <source>
        <dbReference type="Proteomes" id="UP000294368"/>
    </source>
</evidence>
<dbReference type="GO" id="GO:0006260">
    <property type="term" value="P:DNA replication"/>
    <property type="evidence" value="ECO:0007669"/>
    <property type="project" value="InterPro"/>
</dbReference>
<sequence>MKKATFYLLWSNPPSEEIDDQEKWICGLIHAKWRSSRKRIIIACINKTQAIRLDEALWRWSPYTFLPHNLIGEGPMHGAPVELVWPKKNLNTSYDILINLLPECIDYASSFSEIIDFVPSEESCKKLARIRYKKYRNLGFTLFTRPLSDI</sequence>
<keyword evidence="1" id="KW-0548">Nucleotidyltransferase</keyword>
<gene>
    <name evidence="1" type="primary">holC</name>
    <name evidence="1" type="ORF">ERCIKOCA2762_607</name>
</gene>
<dbReference type="Gene3D" id="3.40.50.10110">
    <property type="entry name" value="DNA polymerase III subunit chi"/>
    <property type="match status" value="1"/>
</dbReference>
<dbReference type="EMBL" id="LR217715">
    <property type="protein sequence ID" value="VFP83353.1"/>
    <property type="molecule type" value="Genomic_DNA"/>
</dbReference>
<dbReference type="Pfam" id="PF04364">
    <property type="entry name" value="DNA_pol3_chi"/>
    <property type="match status" value="1"/>
</dbReference>
<proteinExistence type="predicted"/>
<dbReference type="AlphaFoldDB" id="A0A451DAI1"/>
<dbReference type="PANTHER" id="PTHR38767:SF1">
    <property type="entry name" value="DNA POLYMERASE III SUBUNIT CHI"/>
    <property type="match status" value="1"/>
</dbReference>
<organism evidence="1 2">
    <name type="scientific">Candidatus Erwinia haradaeae</name>
    <dbReference type="NCBI Taxonomy" id="1922217"/>
    <lineage>
        <taxon>Bacteria</taxon>
        <taxon>Pseudomonadati</taxon>
        <taxon>Pseudomonadota</taxon>
        <taxon>Gammaproteobacteria</taxon>
        <taxon>Enterobacterales</taxon>
        <taxon>Erwiniaceae</taxon>
        <taxon>Erwinia</taxon>
    </lineage>
</organism>
<dbReference type="PANTHER" id="PTHR38767">
    <property type="entry name" value="DNA POLYMERASE III SUBUNIT CHI"/>
    <property type="match status" value="1"/>
</dbReference>
<accession>A0A451DAI1</accession>
<reference evidence="1 2" key="1">
    <citation type="submission" date="2019-02" db="EMBL/GenBank/DDBJ databases">
        <authorList>
            <person name="Manzano-Marin A."/>
            <person name="Manzano-Marin A."/>
        </authorList>
    </citation>
    <scope>NUCLEOTIDE SEQUENCE [LARGE SCALE GENOMIC DNA]</scope>
    <source>
        <strain evidence="1 2">ErCikochiana</strain>
    </source>
</reference>
<dbReference type="EC" id="2.7.7.7" evidence="1"/>
<dbReference type="GO" id="GO:0003677">
    <property type="term" value="F:DNA binding"/>
    <property type="evidence" value="ECO:0007669"/>
    <property type="project" value="InterPro"/>
</dbReference>